<dbReference type="Gene3D" id="1.20.1250.20">
    <property type="entry name" value="MFS general substrate transporter like domains"/>
    <property type="match status" value="2"/>
</dbReference>
<gene>
    <name evidence="8" type="primary">LOC101854900</name>
</gene>
<feature type="transmembrane region" description="Helical" evidence="6">
    <location>
        <begin position="404"/>
        <end position="429"/>
    </location>
</feature>
<dbReference type="SUPFAM" id="SSF103473">
    <property type="entry name" value="MFS general substrate transporter"/>
    <property type="match status" value="1"/>
</dbReference>
<dbReference type="PANTHER" id="PTHR11662">
    <property type="entry name" value="SOLUTE CARRIER FAMILY 17"/>
    <property type="match status" value="1"/>
</dbReference>
<dbReference type="Proteomes" id="UP000694888">
    <property type="component" value="Unplaced"/>
</dbReference>
<dbReference type="InterPro" id="IPR050382">
    <property type="entry name" value="MFS_Na/Anion_cotransporter"/>
</dbReference>
<keyword evidence="3 6" id="KW-1133">Transmembrane helix</keyword>
<name>A0ABM1A9Y6_APLCA</name>
<dbReference type="InterPro" id="IPR036397">
    <property type="entry name" value="RNaseH_sf"/>
</dbReference>
<dbReference type="RefSeq" id="XP_012943660.2">
    <property type="nucleotide sequence ID" value="XM_013088206.2"/>
</dbReference>
<evidence type="ECO:0000256" key="5">
    <source>
        <dbReference type="SAM" id="MobiDB-lite"/>
    </source>
</evidence>
<feature type="transmembrane region" description="Helical" evidence="6">
    <location>
        <begin position="180"/>
        <end position="205"/>
    </location>
</feature>
<keyword evidence="4 6" id="KW-0472">Membrane</keyword>
<feature type="region of interest" description="Disordered" evidence="5">
    <location>
        <begin position="465"/>
        <end position="505"/>
    </location>
</feature>
<proteinExistence type="predicted"/>
<feature type="transmembrane region" description="Helical" evidence="6">
    <location>
        <begin position="435"/>
        <end position="458"/>
    </location>
</feature>
<accession>A0ABM1A9Y6</accession>
<evidence type="ECO:0000256" key="2">
    <source>
        <dbReference type="ARBA" id="ARBA00022692"/>
    </source>
</evidence>
<dbReference type="PANTHER" id="PTHR11662:SF399">
    <property type="entry name" value="FI19708P1-RELATED"/>
    <property type="match status" value="1"/>
</dbReference>
<evidence type="ECO:0000256" key="1">
    <source>
        <dbReference type="ARBA" id="ARBA00004141"/>
    </source>
</evidence>
<sequence>MKTSLYRKTCCTANSMLVSRWAKGFAETSPAETDLHDQARCGPPTSASAVQHKKRVDEIIQANRPIRLKEYLKGKPHADDYEIKEDVRRWFRGKPHEFFADGMRQLIRRWRICIDEEGNYVEKVTCLMLVMPTLYKLGSAPLVFALRVVHGVVDATVQPSLVFLVVAWAFKYERSRLMSLALLGSVLGPSLGNAVSGITICFVSWDFAFYLFGAAGLTWAAFWCLTIYSLPSECPHLEERELCHYDPDQIKVQSGSHEVARHIPWKRILLSKSVWAIWLGTFNKCWVNSVLTTLQPQFFNDVYGLRAADIGLFLSAQPLLNSVFVMLGATLADKLMYGNILSATGTRKLLQALGGYLEGFFMIAVAFSPDWRYSYAFFLSAYAFGGLSFNGYKVNRVDLSSQYANIVAGLSLTGSSGGAGSTLLASLILEDRSFSSWRIVAIVTGALSFACSTAYLFMASGERQDWDMERPPNKSAKDKSEDITTDVDDKFSEKDSLLDDSDDNS</sequence>
<organism evidence="7 8">
    <name type="scientific">Aplysia californica</name>
    <name type="common">California sea hare</name>
    <dbReference type="NCBI Taxonomy" id="6500"/>
    <lineage>
        <taxon>Eukaryota</taxon>
        <taxon>Metazoa</taxon>
        <taxon>Spiralia</taxon>
        <taxon>Lophotrochozoa</taxon>
        <taxon>Mollusca</taxon>
        <taxon>Gastropoda</taxon>
        <taxon>Heterobranchia</taxon>
        <taxon>Euthyneura</taxon>
        <taxon>Tectipleura</taxon>
        <taxon>Aplysiida</taxon>
        <taxon>Aplysioidea</taxon>
        <taxon>Aplysiidae</taxon>
        <taxon>Aplysia</taxon>
    </lineage>
</organism>
<evidence type="ECO:0000313" key="8">
    <source>
        <dbReference type="RefSeq" id="XP_012943660.2"/>
    </source>
</evidence>
<reference evidence="8" key="1">
    <citation type="submission" date="2025-08" db="UniProtKB">
        <authorList>
            <consortium name="RefSeq"/>
        </authorList>
    </citation>
    <scope>IDENTIFICATION</scope>
</reference>
<feature type="compositionally biased region" description="Basic and acidic residues" evidence="5">
    <location>
        <begin position="465"/>
        <end position="497"/>
    </location>
</feature>
<evidence type="ECO:0000256" key="4">
    <source>
        <dbReference type="ARBA" id="ARBA00023136"/>
    </source>
</evidence>
<dbReference type="Gene3D" id="3.30.420.10">
    <property type="entry name" value="Ribonuclease H-like superfamily/Ribonuclease H"/>
    <property type="match status" value="1"/>
</dbReference>
<protein>
    <submittedName>
        <fullName evidence="8">Vesicular glutamate transporter 1</fullName>
    </submittedName>
</protein>
<keyword evidence="7" id="KW-1185">Reference proteome</keyword>
<feature type="transmembrane region" description="Helical" evidence="6">
    <location>
        <begin position="373"/>
        <end position="392"/>
    </location>
</feature>
<dbReference type="GeneID" id="101854900"/>
<dbReference type="InterPro" id="IPR036259">
    <property type="entry name" value="MFS_trans_sf"/>
</dbReference>
<evidence type="ECO:0000256" key="3">
    <source>
        <dbReference type="ARBA" id="ARBA00022989"/>
    </source>
</evidence>
<feature type="transmembrane region" description="Helical" evidence="6">
    <location>
        <begin position="319"/>
        <end position="337"/>
    </location>
</feature>
<dbReference type="Pfam" id="PF07690">
    <property type="entry name" value="MFS_1"/>
    <property type="match status" value="1"/>
</dbReference>
<evidence type="ECO:0000256" key="6">
    <source>
        <dbReference type="SAM" id="Phobius"/>
    </source>
</evidence>
<evidence type="ECO:0000313" key="7">
    <source>
        <dbReference type="Proteomes" id="UP000694888"/>
    </source>
</evidence>
<dbReference type="InterPro" id="IPR011701">
    <property type="entry name" value="MFS"/>
</dbReference>
<feature type="transmembrane region" description="Helical" evidence="6">
    <location>
        <begin position="211"/>
        <end position="230"/>
    </location>
</feature>
<comment type="subcellular location">
    <subcellularLocation>
        <location evidence="1">Membrane</location>
        <topology evidence="1">Multi-pass membrane protein</topology>
    </subcellularLocation>
</comment>
<keyword evidence="2 6" id="KW-0812">Transmembrane</keyword>